<feature type="compositionally biased region" description="Low complexity" evidence="2">
    <location>
        <begin position="289"/>
        <end position="303"/>
    </location>
</feature>
<dbReference type="Gene3D" id="1.20.80.10">
    <property type="match status" value="1"/>
</dbReference>
<dbReference type="GO" id="GO:0006631">
    <property type="term" value="P:fatty acid metabolic process"/>
    <property type="evidence" value="ECO:0007669"/>
    <property type="project" value="TreeGrafter"/>
</dbReference>
<dbReference type="PANTHER" id="PTHR23310">
    <property type="entry name" value="ACYL-COA-BINDING PROTEIN, ACBP"/>
    <property type="match status" value="1"/>
</dbReference>
<evidence type="ECO:0000313" key="6">
    <source>
        <dbReference type="Proteomes" id="UP000827549"/>
    </source>
</evidence>
<keyword evidence="6" id="KW-1185">Reference proteome</keyword>
<dbReference type="AlphaFoldDB" id="A0AAF0Y0C6"/>
<feature type="compositionally biased region" description="Acidic residues" evidence="2">
    <location>
        <begin position="144"/>
        <end position="153"/>
    </location>
</feature>
<dbReference type="SUPFAM" id="SSF47027">
    <property type="entry name" value="Acyl-CoA binding protein"/>
    <property type="match status" value="1"/>
</dbReference>
<dbReference type="GO" id="GO:0000062">
    <property type="term" value="F:fatty-acyl-CoA binding"/>
    <property type="evidence" value="ECO:0007669"/>
    <property type="project" value="InterPro"/>
</dbReference>
<gene>
    <name evidence="5" type="primary">acbp-3_1</name>
    <name evidence="5" type="ORF">LOC62_01G001001</name>
</gene>
<name>A0AAF0Y0C6_9TREE</name>
<dbReference type="EMBL" id="CP086714">
    <property type="protein sequence ID" value="WOO77422.1"/>
    <property type="molecule type" value="Genomic_DNA"/>
</dbReference>
<proteinExistence type="predicted"/>
<dbReference type="PROSITE" id="PS51228">
    <property type="entry name" value="ACB_2"/>
    <property type="match status" value="1"/>
</dbReference>
<evidence type="ECO:0000256" key="1">
    <source>
        <dbReference type="ARBA" id="ARBA00023121"/>
    </source>
</evidence>
<dbReference type="GeneID" id="87804259"/>
<keyword evidence="3" id="KW-0472">Membrane</keyword>
<dbReference type="InterPro" id="IPR000582">
    <property type="entry name" value="Acyl-CoA-binding_protein"/>
</dbReference>
<dbReference type="Pfam" id="PF00887">
    <property type="entry name" value="ACBP"/>
    <property type="match status" value="1"/>
</dbReference>
<sequence length="489" mass="54122">MQRRRIMASTTNTIDKQFHRAVDIVQSLPKSGPVQTSYEEKLQLYALYKQATEGDISAPRPGMLDMLGRAKWDSWNKVKGVNKAEAKQLYIAALIKIFQRFEYQSPDAKRYIAELEAMGPLDVDRPASPASSTSSFHSSHASPLDDDERQDPEDDRRPSLPHSELGPHYAPPDPSLPAPDVAPNIIPPSALNTSYRSLVNLANPSAYGSEHQSFAPPVQPFTQQHPAGPYPMSPFAPPGGSRPQSLFGGVAGSVGDQRDPLANLRSARRQQGTPSLSFVPEHPVRPSSQLHQQQPQQQQQHQPAYPIGRDFGTPDNVPHHHYPSPYLPQPSPYLQRPASVSTFSQAPLNLPATLASIQTSLQALHERLATLEHSQAMILRRQNRKRHWFWGTSEADELEDAELDAEAARWGGYAQPSTTVRVRRRQGLSARVIFALLTAIRRAILGVGASVIVGTIALLLMNGGMRRNAKKAWDQLRGRMVRLLTDTAH</sequence>
<dbReference type="InterPro" id="IPR035984">
    <property type="entry name" value="Acyl-CoA-binding_sf"/>
</dbReference>
<evidence type="ECO:0000256" key="2">
    <source>
        <dbReference type="SAM" id="MobiDB-lite"/>
    </source>
</evidence>
<evidence type="ECO:0000256" key="3">
    <source>
        <dbReference type="SAM" id="Phobius"/>
    </source>
</evidence>
<dbReference type="PROSITE" id="PS00880">
    <property type="entry name" value="ACB_1"/>
    <property type="match status" value="1"/>
</dbReference>
<reference evidence="5" key="1">
    <citation type="submission" date="2023-10" db="EMBL/GenBank/DDBJ databases">
        <authorList>
            <person name="Noh H."/>
        </authorList>
    </citation>
    <scope>NUCLEOTIDE SEQUENCE</scope>
    <source>
        <strain evidence="5">DUCC4014</strain>
    </source>
</reference>
<keyword evidence="3" id="KW-0812">Transmembrane</keyword>
<dbReference type="RefSeq" id="XP_062623454.1">
    <property type="nucleotide sequence ID" value="XM_062767470.1"/>
</dbReference>
<evidence type="ECO:0000313" key="5">
    <source>
        <dbReference type="EMBL" id="WOO77422.1"/>
    </source>
</evidence>
<feature type="region of interest" description="Disordered" evidence="2">
    <location>
        <begin position="123"/>
        <end position="184"/>
    </location>
</feature>
<feature type="domain" description="ACB" evidence="4">
    <location>
        <begin position="14"/>
        <end position="103"/>
    </location>
</feature>
<dbReference type="PANTHER" id="PTHR23310:SF133">
    <property type="entry name" value="COA BINDING PROTEIN, PUTATIVE (AFU_ORTHOLOGUE AFUA_1G12300)-RELATED"/>
    <property type="match status" value="1"/>
</dbReference>
<keyword evidence="3" id="KW-1133">Transmembrane helix</keyword>
<feature type="compositionally biased region" description="Low complexity" evidence="2">
    <location>
        <begin position="126"/>
        <end position="142"/>
    </location>
</feature>
<dbReference type="InterPro" id="IPR014352">
    <property type="entry name" value="FERM/acyl-CoA-bd_prot_sf"/>
</dbReference>
<feature type="compositionally biased region" description="Pro residues" evidence="2">
    <location>
        <begin position="228"/>
        <end position="237"/>
    </location>
</feature>
<dbReference type="PRINTS" id="PR00689">
    <property type="entry name" value="ACOABINDINGP"/>
</dbReference>
<feature type="region of interest" description="Disordered" evidence="2">
    <location>
        <begin position="206"/>
        <end position="333"/>
    </location>
</feature>
<keyword evidence="1" id="KW-0446">Lipid-binding</keyword>
<dbReference type="FunFam" id="1.20.80.10:FF:000010">
    <property type="entry name" value="Acyl-CoA-binding domain-containing protein 5"/>
    <property type="match status" value="1"/>
</dbReference>
<dbReference type="InterPro" id="IPR022408">
    <property type="entry name" value="Acyl-CoA-binding_prot_CS"/>
</dbReference>
<dbReference type="Proteomes" id="UP000827549">
    <property type="component" value="Chromosome 1"/>
</dbReference>
<organism evidence="5 6">
    <name type="scientific">Vanrija pseudolonga</name>
    <dbReference type="NCBI Taxonomy" id="143232"/>
    <lineage>
        <taxon>Eukaryota</taxon>
        <taxon>Fungi</taxon>
        <taxon>Dikarya</taxon>
        <taxon>Basidiomycota</taxon>
        <taxon>Agaricomycotina</taxon>
        <taxon>Tremellomycetes</taxon>
        <taxon>Trichosporonales</taxon>
        <taxon>Trichosporonaceae</taxon>
        <taxon>Vanrija</taxon>
    </lineage>
</organism>
<feature type="transmembrane region" description="Helical" evidence="3">
    <location>
        <begin position="443"/>
        <end position="461"/>
    </location>
</feature>
<protein>
    <submittedName>
        <fullName evidence="5">Acyl-CoA-binding 3</fullName>
    </submittedName>
</protein>
<evidence type="ECO:0000259" key="4">
    <source>
        <dbReference type="PROSITE" id="PS51228"/>
    </source>
</evidence>
<accession>A0AAF0Y0C6</accession>